<dbReference type="SFLD" id="SFLDF00288">
    <property type="entry name" value="HemN-like__clustered_with_nucl"/>
    <property type="match status" value="1"/>
</dbReference>
<evidence type="ECO:0000256" key="1">
    <source>
        <dbReference type="ARBA" id="ARBA00001966"/>
    </source>
</evidence>
<accession>A0A143PTU9</accession>
<evidence type="ECO:0000313" key="12">
    <source>
        <dbReference type="EMBL" id="AMY11224.1"/>
    </source>
</evidence>
<reference evidence="12 13" key="1">
    <citation type="journal article" date="2016" name="Genome Announc.">
        <title>First Complete Genome Sequence of a Subdivision 6 Acidobacterium Strain.</title>
        <authorList>
            <person name="Huang S."/>
            <person name="Vieira S."/>
            <person name="Bunk B."/>
            <person name="Riedel T."/>
            <person name="Sproer C."/>
            <person name="Overmann J."/>
        </authorList>
    </citation>
    <scope>NUCLEOTIDE SEQUENCE [LARGE SCALE GENOMIC DNA]</scope>
    <source>
        <strain evidence="13">DSM 100886 HEG_-6_39</strain>
    </source>
</reference>
<organism evidence="12 13">
    <name type="scientific">Luteitalea pratensis</name>
    <dbReference type="NCBI Taxonomy" id="1855912"/>
    <lineage>
        <taxon>Bacteria</taxon>
        <taxon>Pseudomonadati</taxon>
        <taxon>Acidobacteriota</taxon>
        <taxon>Vicinamibacteria</taxon>
        <taxon>Vicinamibacterales</taxon>
        <taxon>Vicinamibacteraceae</taxon>
        <taxon>Luteitalea</taxon>
    </lineage>
</organism>
<dbReference type="GO" id="GO:0004109">
    <property type="term" value="F:coproporphyrinogen oxidase activity"/>
    <property type="evidence" value="ECO:0007669"/>
    <property type="project" value="InterPro"/>
</dbReference>
<dbReference type="InterPro" id="IPR004559">
    <property type="entry name" value="HemW-like"/>
</dbReference>
<keyword evidence="4 10" id="KW-0349">Heme</keyword>
<evidence type="ECO:0000256" key="2">
    <source>
        <dbReference type="ARBA" id="ARBA00006100"/>
    </source>
</evidence>
<keyword evidence="12" id="KW-0560">Oxidoreductase</keyword>
<protein>
    <recommendedName>
        <fullName evidence="3 10">Heme chaperone HemW</fullName>
    </recommendedName>
</protein>
<dbReference type="InterPro" id="IPR034505">
    <property type="entry name" value="Coproporphyrinogen-III_oxidase"/>
</dbReference>
<comment type="subcellular location">
    <subcellularLocation>
        <location evidence="10">Cytoplasm</location>
    </subcellularLocation>
</comment>
<dbReference type="GO" id="GO:0006779">
    <property type="term" value="P:porphyrin-containing compound biosynthetic process"/>
    <property type="evidence" value="ECO:0007669"/>
    <property type="project" value="InterPro"/>
</dbReference>
<evidence type="ECO:0000256" key="7">
    <source>
        <dbReference type="ARBA" id="ARBA00023004"/>
    </source>
</evidence>
<dbReference type="Gene3D" id="3.20.20.70">
    <property type="entry name" value="Aldolase class I"/>
    <property type="match status" value="1"/>
</dbReference>
<evidence type="ECO:0000256" key="5">
    <source>
        <dbReference type="ARBA" id="ARBA00022691"/>
    </source>
</evidence>
<evidence type="ECO:0000313" key="13">
    <source>
        <dbReference type="Proteomes" id="UP000076079"/>
    </source>
</evidence>
<keyword evidence="8 10" id="KW-0411">Iron-sulfur</keyword>
<dbReference type="GO" id="GO:0005737">
    <property type="term" value="C:cytoplasm"/>
    <property type="evidence" value="ECO:0007669"/>
    <property type="project" value="UniProtKB-SubCell"/>
</dbReference>
<dbReference type="SFLD" id="SFLDS00029">
    <property type="entry name" value="Radical_SAM"/>
    <property type="match status" value="1"/>
</dbReference>
<reference evidence="13" key="2">
    <citation type="submission" date="2016-04" db="EMBL/GenBank/DDBJ databases">
        <title>First Complete Genome Sequence of a Subdivision 6 Acidobacterium.</title>
        <authorList>
            <person name="Huang S."/>
            <person name="Vieira S."/>
            <person name="Bunk B."/>
            <person name="Riedel T."/>
            <person name="Sproeer C."/>
            <person name="Overmann J."/>
        </authorList>
    </citation>
    <scope>NUCLEOTIDE SEQUENCE [LARGE SCALE GENOMIC DNA]</scope>
    <source>
        <strain evidence="13">DSM 100886 HEG_-6_39</strain>
    </source>
</reference>
<comment type="cofactor">
    <cofactor evidence="1">
        <name>[4Fe-4S] cluster</name>
        <dbReference type="ChEBI" id="CHEBI:49883"/>
    </cofactor>
</comment>
<dbReference type="InterPro" id="IPR058240">
    <property type="entry name" value="rSAM_sf"/>
</dbReference>
<dbReference type="SFLD" id="SFLDG01082">
    <property type="entry name" value="B12-binding_domain_containing"/>
    <property type="match status" value="1"/>
</dbReference>
<dbReference type="GO" id="GO:0051539">
    <property type="term" value="F:4 iron, 4 sulfur cluster binding"/>
    <property type="evidence" value="ECO:0007669"/>
    <property type="project" value="UniProtKB-UniRule"/>
</dbReference>
<keyword evidence="6 10" id="KW-0479">Metal-binding</keyword>
<feature type="domain" description="Radical SAM core" evidence="11">
    <location>
        <begin position="12"/>
        <end position="245"/>
    </location>
</feature>
<dbReference type="EMBL" id="CP015136">
    <property type="protein sequence ID" value="AMY11224.1"/>
    <property type="molecule type" value="Genomic_DNA"/>
</dbReference>
<dbReference type="InterPro" id="IPR013785">
    <property type="entry name" value="Aldolase_TIM"/>
</dbReference>
<evidence type="ECO:0000256" key="8">
    <source>
        <dbReference type="ARBA" id="ARBA00023014"/>
    </source>
</evidence>
<dbReference type="OrthoDB" id="9808022at2"/>
<dbReference type="NCBIfam" id="TIGR00539">
    <property type="entry name" value="hemN_rel"/>
    <property type="match status" value="1"/>
</dbReference>
<evidence type="ECO:0000256" key="9">
    <source>
        <dbReference type="ARBA" id="ARBA00023186"/>
    </source>
</evidence>
<comment type="similarity">
    <text evidence="2">Belongs to the anaerobic coproporphyrinogen-III oxidase family. HemW subfamily.</text>
</comment>
<sequence length="388" mass="43059">MAGWPRRHAPLTIVPEPLGLYVHVPFCSAICHYCNFNRGLMDPALKVAYVDALVTHISRAAEDVPIDTIYFGGGTPSLLEPDEIARVLAACAASFSIGPGTEVTMEANPETVDEVRLAGFRAAGVNRLSFGVQSFLDDELRRLGRLHDAARAREALAEARRSGFDNVSLDLMMWLPGQSVAQWLQSVDALIEVAPDHASLYLLELYPNAPLQELMARQQWSQTPEDDAADMYEAAMERLEAVGLCQYEISNVARPGRESRHNLKYWRDSGWLAFGCGAHGSRDGRRWKHVADTRMYIERVAAGAEPTGEARMLDPEAQLGEALFMGLRLTEGIATDLYRVRFGQDVWTRYGEALAPAVEAGLLVREMGRIRLTRRGMLLANEVMQVFV</sequence>
<proteinExistence type="inferred from homology"/>
<comment type="function">
    <text evidence="10">Probably acts as a heme chaperone, transferring heme to an unknown acceptor. Binds one molecule of heme per monomer, possibly covalently. Binds 1 [4Fe-4S] cluster. The cluster is coordinated with 3 cysteines and an exchangeable S-adenosyl-L-methionine.</text>
</comment>
<evidence type="ECO:0000256" key="6">
    <source>
        <dbReference type="ARBA" id="ARBA00022723"/>
    </source>
</evidence>
<dbReference type="SFLD" id="SFLDF00562">
    <property type="entry name" value="HemN-like__clustered_with_heat"/>
    <property type="match status" value="1"/>
</dbReference>
<dbReference type="SFLD" id="SFLDG01065">
    <property type="entry name" value="anaerobic_coproporphyrinogen-I"/>
    <property type="match status" value="1"/>
</dbReference>
<dbReference type="RefSeq" id="WP_110172790.1">
    <property type="nucleotide sequence ID" value="NZ_CP015136.1"/>
</dbReference>
<dbReference type="InterPro" id="IPR007197">
    <property type="entry name" value="rSAM"/>
</dbReference>
<name>A0A143PTU9_LUTPR</name>
<evidence type="ECO:0000256" key="3">
    <source>
        <dbReference type="ARBA" id="ARBA00017228"/>
    </source>
</evidence>
<keyword evidence="7 10" id="KW-0408">Iron</keyword>
<dbReference type="Pfam" id="PF06969">
    <property type="entry name" value="HemN_C"/>
    <property type="match status" value="1"/>
</dbReference>
<dbReference type="InterPro" id="IPR010723">
    <property type="entry name" value="HemN_C"/>
</dbReference>
<evidence type="ECO:0000259" key="11">
    <source>
        <dbReference type="PROSITE" id="PS51918"/>
    </source>
</evidence>
<keyword evidence="10" id="KW-0004">4Fe-4S</keyword>
<evidence type="ECO:0000256" key="4">
    <source>
        <dbReference type="ARBA" id="ARBA00022617"/>
    </source>
</evidence>
<keyword evidence="13" id="KW-1185">Reference proteome</keyword>
<dbReference type="InterPro" id="IPR006638">
    <property type="entry name" value="Elp3/MiaA/NifB-like_rSAM"/>
</dbReference>
<keyword evidence="5 10" id="KW-0949">S-adenosyl-L-methionine</keyword>
<dbReference type="SMART" id="SM00729">
    <property type="entry name" value="Elp3"/>
    <property type="match status" value="1"/>
</dbReference>
<keyword evidence="10" id="KW-0963">Cytoplasm</keyword>
<evidence type="ECO:0000256" key="10">
    <source>
        <dbReference type="RuleBase" id="RU364116"/>
    </source>
</evidence>
<dbReference type="AlphaFoldDB" id="A0A143PTU9"/>
<dbReference type="PANTHER" id="PTHR13932">
    <property type="entry name" value="COPROPORPHYRINIGEN III OXIDASE"/>
    <property type="match status" value="1"/>
</dbReference>
<dbReference type="PANTHER" id="PTHR13932:SF5">
    <property type="entry name" value="RADICAL S-ADENOSYL METHIONINE DOMAIN-CONTAINING PROTEIN 1, MITOCHONDRIAL"/>
    <property type="match status" value="1"/>
</dbReference>
<dbReference type="Pfam" id="PF04055">
    <property type="entry name" value="Radical_SAM"/>
    <property type="match status" value="1"/>
</dbReference>
<dbReference type="PROSITE" id="PS51918">
    <property type="entry name" value="RADICAL_SAM"/>
    <property type="match status" value="1"/>
</dbReference>
<dbReference type="KEGG" id="abac:LuPra_04471"/>
<gene>
    <name evidence="12" type="primary">hemN_2</name>
    <name evidence="12" type="ORF">LuPra_04471</name>
</gene>
<dbReference type="GO" id="GO:0046872">
    <property type="term" value="F:metal ion binding"/>
    <property type="evidence" value="ECO:0007669"/>
    <property type="project" value="UniProtKB-UniRule"/>
</dbReference>
<dbReference type="Proteomes" id="UP000076079">
    <property type="component" value="Chromosome"/>
</dbReference>
<dbReference type="STRING" id="1855912.LuPra_04471"/>
<dbReference type="SUPFAM" id="SSF102114">
    <property type="entry name" value="Radical SAM enzymes"/>
    <property type="match status" value="1"/>
</dbReference>
<keyword evidence="9 10" id="KW-0143">Chaperone</keyword>
<dbReference type="CDD" id="cd01335">
    <property type="entry name" value="Radical_SAM"/>
    <property type="match status" value="1"/>
</dbReference>